<organism evidence="2 3">
    <name type="scientific">Lagenidium giganteum</name>
    <dbReference type="NCBI Taxonomy" id="4803"/>
    <lineage>
        <taxon>Eukaryota</taxon>
        <taxon>Sar</taxon>
        <taxon>Stramenopiles</taxon>
        <taxon>Oomycota</taxon>
        <taxon>Peronosporomycetes</taxon>
        <taxon>Pythiales</taxon>
        <taxon>Pythiaceae</taxon>
    </lineage>
</organism>
<dbReference type="InterPro" id="IPR017920">
    <property type="entry name" value="COMM"/>
</dbReference>
<dbReference type="AlphaFoldDB" id="A0AAV2Z4N8"/>
<reference evidence="2" key="2">
    <citation type="journal article" date="2023" name="Microbiol Resour">
        <title>Decontamination and Annotation of the Draft Genome Sequence of the Oomycete Lagenidium giganteum ARSEF 373.</title>
        <authorList>
            <person name="Morgan W.R."/>
            <person name="Tartar A."/>
        </authorList>
    </citation>
    <scope>NUCLEOTIDE SEQUENCE</scope>
    <source>
        <strain evidence="2">ARSEF 373</strain>
    </source>
</reference>
<dbReference type="PANTHER" id="PTHR12333:SF0">
    <property type="entry name" value="COMM DOMAIN-CONTAINING PROTEIN 10"/>
    <property type="match status" value="1"/>
</dbReference>
<dbReference type="PANTHER" id="PTHR12333">
    <property type="entry name" value="COMM DOMAIN CONTAINING PROTEIN 10"/>
    <property type="match status" value="1"/>
</dbReference>
<feature type="domain" description="COMM" evidence="1">
    <location>
        <begin position="118"/>
        <end position="189"/>
    </location>
</feature>
<proteinExistence type="predicted"/>
<dbReference type="EMBL" id="DAKRPA010000060">
    <property type="protein sequence ID" value="DBA00655.1"/>
    <property type="molecule type" value="Genomic_DNA"/>
</dbReference>
<gene>
    <name evidence="2" type="ORF">N0F65_003584</name>
</gene>
<dbReference type="Pfam" id="PF07258">
    <property type="entry name" value="COMM_domain"/>
    <property type="match status" value="1"/>
</dbReference>
<evidence type="ECO:0000313" key="3">
    <source>
        <dbReference type="Proteomes" id="UP001146120"/>
    </source>
</evidence>
<evidence type="ECO:0000313" key="2">
    <source>
        <dbReference type="EMBL" id="DBA00655.1"/>
    </source>
</evidence>
<sequence>MASELAVLNDVVKEKLPHVLAHILDKIAVDKNAEIFAPEEHVQLQTMLSFTAPQIDAMTSACRDLFIEAADFGMPSRASLAKRGLTDEVIAVVEKGWRKKGRAVTPQLQSTQITTPLVLRDSTWRLHLEMGQSKLSGVTKPVAIFQTHLADHSGSTISNEKLEFEMNHSELFQFFQQLNAIQAALDQQAPAA</sequence>
<accession>A0AAV2Z4N8</accession>
<comment type="caution">
    <text evidence="2">The sequence shown here is derived from an EMBL/GenBank/DDBJ whole genome shotgun (WGS) entry which is preliminary data.</text>
</comment>
<dbReference type="PROSITE" id="PS51269">
    <property type="entry name" value="COMM"/>
    <property type="match status" value="1"/>
</dbReference>
<evidence type="ECO:0000259" key="1">
    <source>
        <dbReference type="PROSITE" id="PS51269"/>
    </source>
</evidence>
<name>A0AAV2Z4N8_9STRA</name>
<dbReference type="Proteomes" id="UP001146120">
    <property type="component" value="Unassembled WGS sequence"/>
</dbReference>
<reference evidence="2" key="1">
    <citation type="submission" date="2022-11" db="EMBL/GenBank/DDBJ databases">
        <authorList>
            <person name="Morgan W.R."/>
            <person name="Tartar A."/>
        </authorList>
    </citation>
    <scope>NUCLEOTIDE SEQUENCE</scope>
    <source>
        <strain evidence="2">ARSEF 373</strain>
    </source>
</reference>
<dbReference type="InterPro" id="IPR037361">
    <property type="entry name" value="COMMD10"/>
</dbReference>
<keyword evidence="3" id="KW-1185">Reference proteome</keyword>
<protein>
    <recommendedName>
        <fullName evidence="1">COMM domain-containing protein</fullName>
    </recommendedName>
</protein>